<gene>
    <name evidence="1" type="ORF">HPB50_027014</name>
</gene>
<accession>A0ACB7SNH6</accession>
<sequence length="220" mass="23932">MMMFIYLEATRENPKNEEKLCLVGARCLHENHPEVIARQARLLQRLQVDRIGVFRTPTPIDRSSAGSVPRRAEPTHRPYHALLTQYPVHRYGPRASMRATAGTPATGVSGSSAGGGSDASAGGVGSSTDPRRISFSSTSTTVNSRSHSVQRVSHLRQLQSRQPHATTAVTAASRSHTRQPQSQPQSGTRQPTTAPARKTAETERVNRFVNTSRGGTTSKR</sequence>
<name>A0ACB7SNH6_HYAAI</name>
<evidence type="ECO:0000313" key="2">
    <source>
        <dbReference type="Proteomes" id="UP000821845"/>
    </source>
</evidence>
<keyword evidence="2" id="KW-1185">Reference proteome</keyword>
<dbReference type="Proteomes" id="UP000821845">
    <property type="component" value="Chromosome 4"/>
</dbReference>
<evidence type="ECO:0000313" key="1">
    <source>
        <dbReference type="EMBL" id="KAH6934687.1"/>
    </source>
</evidence>
<comment type="caution">
    <text evidence="1">The sequence shown here is derived from an EMBL/GenBank/DDBJ whole genome shotgun (WGS) entry which is preliminary data.</text>
</comment>
<protein>
    <submittedName>
        <fullName evidence="1">Uncharacterized protein</fullName>
    </submittedName>
</protein>
<reference evidence="1" key="1">
    <citation type="submission" date="2020-05" db="EMBL/GenBank/DDBJ databases">
        <title>Large-scale comparative analyses of tick genomes elucidate their genetic diversity and vector capacities.</title>
        <authorList>
            <person name="Jia N."/>
            <person name="Wang J."/>
            <person name="Shi W."/>
            <person name="Du L."/>
            <person name="Sun Y."/>
            <person name="Zhan W."/>
            <person name="Jiang J."/>
            <person name="Wang Q."/>
            <person name="Zhang B."/>
            <person name="Ji P."/>
            <person name="Sakyi L.B."/>
            <person name="Cui X."/>
            <person name="Yuan T."/>
            <person name="Jiang B."/>
            <person name="Yang W."/>
            <person name="Lam T.T.-Y."/>
            <person name="Chang Q."/>
            <person name="Ding S."/>
            <person name="Wang X."/>
            <person name="Zhu J."/>
            <person name="Ruan X."/>
            <person name="Zhao L."/>
            <person name="Wei J."/>
            <person name="Que T."/>
            <person name="Du C."/>
            <person name="Cheng J."/>
            <person name="Dai P."/>
            <person name="Han X."/>
            <person name="Huang E."/>
            <person name="Gao Y."/>
            <person name="Liu J."/>
            <person name="Shao H."/>
            <person name="Ye R."/>
            <person name="Li L."/>
            <person name="Wei W."/>
            <person name="Wang X."/>
            <person name="Wang C."/>
            <person name="Yang T."/>
            <person name="Huo Q."/>
            <person name="Li W."/>
            <person name="Guo W."/>
            <person name="Chen H."/>
            <person name="Zhou L."/>
            <person name="Ni X."/>
            <person name="Tian J."/>
            <person name="Zhou Y."/>
            <person name="Sheng Y."/>
            <person name="Liu T."/>
            <person name="Pan Y."/>
            <person name="Xia L."/>
            <person name="Li J."/>
            <person name="Zhao F."/>
            <person name="Cao W."/>
        </authorList>
    </citation>
    <scope>NUCLEOTIDE SEQUENCE</scope>
    <source>
        <strain evidence="1">Hyas-2018</strain>
    </source>
</reference>
<dbReference type="EMBL" id="CM023484">
    <property type="protein sequence ID" value="KAH6934687.1"/>
    <property type="molecule type" value="Genomic_DNA"/>
</dbReference>
<organism evidence="1 2">
    <name type="scientific">Hyalomma asiaticum</name>
    <name type="common">Tick</name>
    <dbReference type="NCBI Taxonomy" id="266040"/>
    <lineage>
        <taxon>Eukaryota</taxon>
        <taxon>Metazoa</taxon>
        <taxon>Ecdysozoa</taxon>
        <taxon>Arthropoda</taxon>
        <taxon>Chelicerata</taxon>
        <taxon>Arachnida</taxon>
        <taxon>Acari</taxon>
        <taxon>Parasitiformes</taxon>
        <taxon>Ixodida</taxon>
        <taxon>Ixodoidea</taxon>
        <taxon>Ixodidae</taxon>
        <taxon>Hyalomminae</taxon>
        <taxon>Hyalomma</taxon>
    </lineage>
</organism>
<proteinExistence type="predicted"/>